<dbReference type="GO" id="GO:0016020">
    <property type="term" value="C:membrane"/>
    <property type="evidence" value="ECO:0007669"/>
    <property type="project" value="TreeGrafter"/>
</dbReference>
<sequence length="251" mass="28460">MDSTFKDKSLKIDDRTIAYLEREASKTTAKTVVFIHGWMDNAASFHALLALIEKQSPDWRVVAIDLPGHGHSSHKSPHHFYNFHDYIDDLHRILIKLHAVDVFLVGHSLGALIASCYSAAFPEKVSGLVQIEAHIPLSESPQLSAERLRKGIESRERWRGKTVKAIPSKQDAINMRIRATKLSESAVLPIVERDLRCEQGKWYWRHDSKLKCESVYRMAEQNAQAIVDAIQTPHLVILGERGYATFNIKSV</sequence>
<dbReference type="GO" id="GO:0016746">
    <property type="term" value="F:acyltransferase activity"/>
    <property type="evidence" value="ECO:0007669"/>
    <property type="project" value="UniProtKB-KW"/>
</dbReference>
<evidence type="ECO:0000313" key="3">
    <source>
        <dbReference type="Proteomes" id="UP000029228"/>
    </source>
</evidence>
<dbReference type="STRING" id="990268.JCM19235_1595"/>
<dbReference type="AlphaFoldDB" id="A0A090S4L7"/>
<keyword evidence="2" id="KW-0012">Acyltransferase</keyword>
<dbReference type="InterPro" id="IPR029058">
    <property type="entry name" value="AB_hydrolase_fold"/>
</dbReference>
<keyword evidence="3" id="KW-1185">Reference proteome</keyword>
<gene>
    <name evidence="2" type="ORF">JCM19235_1595</name>
</gene>
<comment type="caution">
    <text evidence="2">The sequence shown here is derived from an EMBL/GenBank/DDBJ whole genome shotgun (WGS) entry which is preliminary data.</text>
</comment>
<dbReference type="GO" id="GO:0016787">
    <property type="term" value="F:hydrolase activity"/>
    <property type="evidence" value="ECO:0007669"/>
    <property type="project" value="UniProtKB-KW"/>
</dbReference>
<keyword evidence="2" id="KW-0808">Transferase</keyword>
<organism evidence="2 3">
    <name type="scientific">Vibrio maritimus</name>
    <dbReference type="NCBI Taxonomy" id="990268"/>
    <lineage>
        <taxon>Bacteria</taxon>
        <taxon>Pseudomonadati</taxon>
        <taxon>Pseudomonadota</taxon>
        <taxon>Gammaproteobacteria</taxon>
        <taxon>Vibrionales</taxon>
        <taxon>Vibrionaceae</taxon>
        <taxon>Vibrio</taxon>
    </lineage>
</organism>
<feature type="domain" description="AB hydrolase-1" evidence="1">
    <location>
        <begin position="31"/>
        <end position="168"/>
    </location>
</feature>
<dbReference type="InterPro" id="IPR050266">
    <property type="entry name" value="AB_hydrolase_sf"/>
</dbReference>
<dbReference type="Proteomes" id="UP000029228">
    <property type="component" value="Unassembled WGS sequence"/>
</dbReference>
<dbReference type="PRINTS" id="PR00111">
    <property type="entry name" value="ABHYDROLASE"/>
</dbReference>
<reference evidence="2 3" key="2">
    <citation type="submission" date="2014-09" db="EMBL/GenBank/DDBJ databases">
        <authorList>
            <consortium name="NBRP consortium"/>
            <person name="Sawabe T."/>
            <person name="Meirelles P."/>
            <person name="Nakanishi M."/>
            <person name="Sayaka M."/>
            <person name="Hattori M."/>
            <person name="Ohkuma M."/>
        </authorList>
    </citation>
    <scope>NUCLEOTIDE SEQUENCE [LARGE SCALE GENOMIC DNA]</scope>
    <source>
        <strain evidence="3">JCM19235</strain>
    </source>
</reference>
<dbReference type="InterPro" id="IPR000639">
    <property type="entry name" value="Epox_hydrolase-like"/>
</dbReference>
<dbReference type="PRINTS" id="PR00412">
    <property type="entry name" value="EPOXHYDRLASE"/>
</dbReference>
<keyword evidence="2" id="KW-0378">Hydrolase</keyword>
<reference evidence="2 3" key="1">
    <citation type="submission" date="2014-09" db="EMBL/GenBank/DDBJ databases">
        <title>Vibrio maritimus JCM 19235. (C45) whole genome shotgun sequence.</title>
        <authorList>
            <person name="Sawabe T."/>
            <person name="Meirelles P."/>
            <person name="Nakanishi M."/>
            <person name="Sayaka M."/>
            <person name="Hattori M."/>
            <person name="Ohkuma M."/>
        </authorList>
    </citation>
    <scope>NUCLEOTIDE SEQUENCE [LARGE SCALE GENOMIC DNA]</scope>
    <source>
        <strain evidence="3">JCM19235</strain>
    </source>
</reference>
<proteinExistence type="predicted"/>
<name>A0A090S4L7_9VIBR</name>
<protein>
    <submittedName>
        <fullName evidence="2">Predicted hydrolase/acyltransferase</fullName>
    </submittedName>
</protein>
<dbReference type="InterPro" id="IPR000073">
    <property type="entry name" value="AB_hydrolase_1"/>
</dbReference>
<accession>A0A090S4L7</accession>
<dbReference type="Pfam" id="PF00561">
    <property type="entry name" value="Abhydrolase_1"/>
    <property type="match status" value="1"/>
</dbReference>
<evidence type="ECO:0000313" key="2">
    <source>
        <dbReference type="EMBL" id="GAL21773.1"/>
    </source>
</evidence>
<dbReference type="SUPFAM" id="SSF53474">
    <property type="entry name" value="alpha/beta-Hydrolases"/>
    <property type="match status" value="1"/>
</dbReference>
<dbReference type="PANTHER" id="PTHR43798">
    <property type="entry name" value="MONOACYLGLYCEROL LIPASE"/>
    <property type="match status" value="1"/>
</dbReference>
<evidence type="ECO:0000259" key="1">
    <source>
        <dbReference type="Pfam" id="PF00561"/>
    </source>
</evidence>
<dbReference type="EMBL" id="BBMR01000009">
    <property type="protein sequence ID" value="GAL21773.1"/>
    <property type="molecule type" value="Genomic_DNA"/>
</dbReference>
<dbReference type="PANTHER" id="PTHR43798:SF33">
    <property type="entry name" value="HYDROLASE, PUTATIVE (AFU_ORTHOLOGUE AFUA_2G14860)-RELATED"/>
    <property type="match status" value="1"/>
</dbReference>
<dbReference type="Gene3D" id="3.40.50.1820">
    <property type="entry name" value="alpha/beta hydrolase"/>
    <property type="match status" value="1"/>
</dbReference>